<dbReference type="EMBL" id="LJQI01000436">
    <property type="protein sequence ID" value="KPX19430.1"/>
    <property type="molecule type" value="Genomic_DNA"/>
</dbReference>
<keyword evidence="2 8" id="KW-0813">Transport</keyword>
<keyword evidence="4 8" id="KW-0812">Transmembrane</keyword>
<comment type="similarity">
    <text evidence="8 9">Belongs to the TonB-dependent receptor family.</text>
</comment>
<dbReference type="InterPro" id="IPR039426">
    <property type="entry name" value="TonB-dep_rcpt-like"/>
</dbReference>
<evidence type="ECO:0000256" key="5">
    <source>
        <dbReference type="ARBA" id="ARBA00023077"/>
    </source>
</evidence>
<dbReference type="PATRIC" id="fig|129137.4.peg.4753"/>
<feature type="domain" description="TonB-dependent receptor plug" evidence="11">
    <location>
        <begin position="64"/>
        <end position="184"/>
    </location>
</feature>
<evidence type="ECO:0000259" key="10">
    <source>
        <dbReference type="Pfam" id="PF00593"/>
    </source>
</evidence>
<evidence type="ECO:0000256" key="1">
    <source>
        <dbReference type="ARBA" id="ARBA00004571"/>
    </source>
</evidence>
<comment type="subcellular location">
    <subcellularLocation>
        <location evidence="1 8">Cell outer membrane</location>
        <topology evidence="1 8">Multi-pass membrane protein</topology>
    </subcellularLocation>
</comment>
<keyword evidence="5 9" id="KW-0798">TonB box</keyword>
<accession>A0A0P9PPD8</accession>
<sequence length="568" mass="60936">MKQALHRARASNAVLGYCPLALAIGSVLLSGTIQAEEKTAEDERRTLSTVVVTGNRGAEQRTVTSSPVPIDVVSAKQLQSTGKPGLMEALSAVIPSLTLPEKTGWDASGIARAPNLRGLSAAEVLVLVNGKRRHNSALPANGSTDSSGANSVDIDMIPISAVERIEVLKDSAAAQYGSDAIAGVINVILKSSAEGGHLGVTYGKLYSGEGEVTKFEGDTGFELGDGGFLHLSADARKRGDASWNERATNNAYFPGDPREATWDRVGVKNGDPQIKAFNLAYNAELPLGDQTTLYSYGTYGQRDAIINNYFRYPNSNANIPELFADGYYPLNNLDDTDYQYLIGAKGEALGWNWDLSTTYGRNNNHQYSDLTINPSLGPASPTSFDDLATYRFEQWVNNVDITRAFDGLFGVPLQVSAGLEHRWERFRTFSGDAQAYQVGGYRFPATLPNGQANPLAGQLASIAAQAAAVISPQDATSLQRNNYAAYVDFGITPIEPLFVDLALRAEHFDDDSGNTVSAKLNSRYEFTDTFAVRGTVGTGFRAPSLTQVGYSISDNRVGAARMAPSCPP</sequence>
<keyword evidence="7 8" id="KW-0998">Cell outer membrane</keyword>
<dbReference type="InterPro" id="IPR012910">
    <property type="entry name" value="Plug_dom"/>
</dbReference>
<name>A0A0P9PPD8_PSEA0</name>
<dbReference type="Proteomes" id="UP000050490">
    <property type="component" value="Unassembled WGS sequence"/>
</dbReference>
<evidence type="ECO:0000256" key="3">
    <source>
        <dbReference type="ARBA" id="ARBA00022452"/>
    </source>
</evidence>
<dbReference type="InterPro" id="IPR000531">
    <property type="entry name" value="Beta-barrel_TonB"/>
</dbReference>
<dbReference type="Pfam" id="PF00593">
    <property type="entry name" value="TonB_dep_Rec_b-barrel"/>
    <property type="match status" value="1"/>
</dbReference>
<keyword evidence="3 8" id="KW-1134">Transmembrane beta strand</keyword>
<gene>
    <name evidence="12" type="ORF">ALO70_03222</name>
</gene>
<organism evidence="12 13">
    <name type="scientific">Pseudomonas amygdali pv. eriobotryae</name>
    <dbReference type="NCBI Taxonomy" id="129137"/>
    <lineage>
        <taxon>Bacteria</taxon>
        <taxon>Pseudomonadati</taxon>
        <taxon>Pseudomonadota</taxon>
        <taxon>Gammaproteobacteria</taxon>
        <taxon>Pseudomonadales</taxon>
        <taxon>Pseudomonadaceae</taxon>
        <taxon>Pseudomonas</taxon>
        <taxon>Pseudomonas amygdali</taxon>
    </lineage>
</organism>
<dbReference type="Pfam" id="PF07715">
    <property type="entry name" value="Plug"/>
    <property type="match status" value="1"/>
</dbReference>
<dbReference type="PANTHER" id="PTHR47234">
    <property type="match status" value="1"/>
</dbReference>
<dbReference type="InterPro" id="IPR037066">
    <property type="entry name" value="Plug_dom_sf"/>
</dbReference>
<evidence type="ECO:0000259" key="11">
    <source>
        <dbReference type="Pfam" id="PF07715"/>
    </source>
</evidence>
<keyword evidence="6 8" id="KW-0472">Membrane</keyword>
<dbReference type="Gene3D" id="2.40.170.20">
    <property type="entry name" value="TonB-dependent receptor, beta-barrel domain"/>
    <property type="match status" value="1"/>
</dbReference>
<dbReference type="PANTHER" id="PTHR47234:SF3">
    <property type="entry name" value="SECRETIN_TONB SHORT N-TERMINAL DOMAIN-CONTAINING PROTEIN"/>
    <property type="match status" value="1"/>
</dbReference>
<reference evidence="12 13" key="1">
    <citation type="submission" date="2015-09" db="EMBL/GenBank/DDBJ databases">
        <title>Genome announcement of multiple Pseudomonas syringae strains.</title>
        <authorList>
            <person name="Thakur S."/>
            <person name="Wang P.W."/>
            <person name="Gong Y."/>
            <person name="Weir B.S."/>
            <person name="Guttman D.S."/>
        </authorList>
    </citation>
    <scope>NUCLEOTIDE SEQUENCE [LARGE SCALE GENOMIC DNA]</scope>
    <source>
        <strain evidence="12 13">ICMP4455</strain>
    </source>
</reference>
<protein>
    <submittedName>
        <fullName evidence="12">Putative TonB-dependent siderophore receptor</fullName>
    </submittedName>
</protein>
<evidence type="ECO:0000256" key="8">
    <source>
        <dbReference type="PROSITE-ProRule" id="PRU01360"/>
    </source>
</evidence>
<evidence type="ECO:0000256" key="2">
    <source>
        <dbReference type="ARBA" id="ARBA00022448"/>
    </source>
</evidence>
<dbReference type="GO" id="GO:0009279">
    <property type="term" value="C:cell outer membrane"/>
    <property type="evidence" value="ECO:0007669"/>
    <property type="project" value="UniProtKB-SubCell"/>
</dbReference>
<evidence type="ECO:0000313" key="12">
    <source>
        <dbReference type="EMBL" id="KPX19430.1"/>
    </source>
</evidence>
<dbReference type="Gene3D" id="2.170.130.10">
    <property type="entry name" value="TonB-dependent receptor, plug domain"/>
    <property type="match status" value="1"/>
</dbReference>
<evidence type="ECO:0000256" key="9">
    <source>
        <dbReference type="RuleBase" id="RU003357"/>
    </source>
</evidence>
<dbReference type="InterPro" id="IPR036942">
    <property type="entry name" value="Beta-barrel_TonB_sf"/>
</dbReference>
<dbReference type="AlphaFoldDB" id="A0A0P9PPD8"/>
<evidence type="ECO:0000313" key="13">
    <source>
        <dbReference type="Proteomes" id="UP000050490"/>
    </source>
</evidence>
<dbReference type="PROSITE" id="PS52016">
    <property type="entry name" value="TONB_DEPENDENT_REC_3"/>
    <property type="match status" value="1"/>
</dbReference>
<proteinExistence type="inferred from homology"/>
<feature type="domain" description="TonB-dependent receptor-like beta-barrel" evidence="10">
    <location>
        <begin position="294"/>
        <end position="551"/>
    </location>
</feature>
<comment type="caution">
    <text evidence="12">The sequence shown here is derived from an EMBL/GenBank/DDBJ whole genome shotgun (WGS) entry which is preliminary data.</text>
</comment>
<keyword evidence="12" id="KW-0675">Receptor</keyword>
<evidence type="ECO:0000256" key="4">
    <source>
        <dbReference type="ARBA" id="ARBA00022692"/>
    </source>
</evidence>
<evidence type="ECO:0000256" key="7">
    <source>
        <dbReference type="ARBA" id="ARBA00023237"/>
    </source>
</evidence>
<dbReference type="SUPFAM" id="SSF56935">
    <property type="entry name" value="Porins"/>
    <property type="match status" value="1"/>
</dbReference>
<evidence type="ECO:0000256" key="6">
    <source>
        <dbReference type="ARBA" id="ARBA00023136"/>
    </source>
</evidence>